<dbReference type="InterPro" id="IPR043502">
    <property type="entry name" value="DNA/RNA_pol_sf"/>
</dbReference>
<dbReference type="Proteomes" id="UP000683360">
    <property type="component" value="Unassembled WGS sequence"/>
</dbReference>
<keyword evidence="4" id="KW-1185">Reference proteome</keyword>
<evidence type="ECO:0000256" key="1">
    <source>
        <dbReference type="ARBA" id="ARBA00023125"/>
    </source>
</evidence>
<protein>
    <recommendedName>
        <fullName evidence="5">Tyr recombinase domain-containing protein</fullName>
    </recommendedName>
</protein>
<gene>
    <name evidence="3" type="ORF">MEDL_13025</name>
</gene>
<sequence length="511" mass="58625">MCKIVSEQVKLDLVRSGFVPKAEKSLWEPTKRLVWLGTYIDTENGFYKIPDNRINKMIHSIDDIISCLTGRKSVFVKKVASVVGQIISTYLVIGNLVYLMTKHLTIDVNTSASWYSYIKLSESSIEQLQFWKLYISEVNVKHFSVDESCHSIIYSDASDTGFGGYIVEAPQNIAHGMWVESERSNSSTWKELSAAYESEINFLPPALHTNVDVLMDLLCESKADSTVKTYHAGFIRWKKWAVHNGISRCDILPAKSLHVALYLSSLVQNSRTASPVISAFYSIQWAHHMIGQTSPTENLVVKNVLEGAKRRLATRIEKKEPVTPELLSKMYSSSFKEYNVMSQRIICACLLAYSGFLRVSELLNIRRCDIIFELGYISIFIPKSKTDIYRDGNSVVIACMDSDMCPVKNLKLYLLWADISPESEEFIFRNLTKFKDRYVLRKENKPLSYTRMRELFIEAFQPFVSDIKKYGLHSLRSGERLSREMKMKPVLICLNVLVFDQILIIQQTYYI</sequence>
<dbReference type="PANTHER" id="PTHR34605">
    <property type="entry name" value="PHAGE_INTEGRASE DOMAIN-CONTAINING PROTEIN"/>
    <property type="match status" value="1"/>
</dbReference>
<dbReference type="SUPFAM" id="SSF56349">
    <property type="entry name" value="DNA breaking-rejoining enzymes"/>
    <property type="match status" value="1"/>
</dbReference>
<keyword evidence="2" id="KW-0233">DNA recombination</keyword>
<evidence type="ECO:0000313" key="3">
    <source>
        <dbReference type="EMBL" id="CAG2198273.1"/>
    </source>
</evidence>
<dbReference type="PANTHER" id="PTHR34605:SF6">
    <property type="entry name" value="TYR RECOMBINASE DOMAIN-CONTAINING PROTEIN"/>
    <property type="match status" value="1"/>
</dbReference>
<proteinExistence type="predicted"/>
<reference evidence="3" key="1">
    <citation type="submission" date="2021-03" db="EMBL/GenBank/DDBJ databases">
        <authorList>
            <person name="Bekaert M."/>
        </authorList>
    </citation>
    <scope>NUCLEOTIDE SEQUENCE</scope>
</reference>
<dbReference type="InterPro" id="IPR011010">
    <property type="entry name" value="DNA_brk_join_enz"/>
</dbReference>
<evidence type="ECO:0000313" key="4">
    <source>
        <dbReference type="Proteomes" id="UP000683360"/>
    </source>
</evidence>
<dbReference type="Gene3D" id="1.10.443.10">
    <property type="entry name" value="Intergrase catalytic core"/>
    <property type="match status" value="1"/>
</dbReference>
<evidence type="ECO:0000256" key="2">
    <source>
        <dbReference type="ARBA" id="ARBA00023172"/>
    </source>
</evidence>
<evidence type="ECO:0008006" key="5">
    <source>
        <dbReference type="Google" id="ProtNLM"/>
    </source>
</evidence>
<organism evidence="3 4">
    <name type="scientific">Mytilus edulis</name>
    <name type="common">Blue mussel</name>
    <dbReference type="NCBI Taxonomy" id="6550"/>
    <lineage>
        <taxon>Eukaryota</taxon>
        <taxon>Metazoa</taxon>
        <taxon>Spiralia</taxon>
        <taxon>Lophotrochozoa</taxon>
        <taxon>Mollusca</taxon>
        <taxon>Bivalvia</taxon>
        <taxon>Autobranchia</taxon>
        <taxon>Pteriomorphia</taxon>
        <taxon>Mytilida</taxon>
        <taxon>Mytiloidea</taxon>
        <taxon>Mytilidae</taxon>
        <taxon>Mytilinae</taxon>
        <taxon>Mytilus</taxon>
    </lineage>
</organism>
<dbReference type="SUPFAM" id="SSF56672">
    <property type="entry name" value="DNA/RNA polymerases"/>
    <property type="match status" value="1"/>
</dbReference>
<dbReference type="GO" id="GO:0006310">
    <property type="term" value="P:DNA recombination"/>
    <property type="evidence" value="ECO:0007669"/>
    <property type="project" value="UniProtKB-KW"/>
</dbReference>
<dbReference type="AlphaFoldDB" id="A0A8S3QTP4"/>
<dbReference type="InterPro" id="IPR013762">
    <property type="entry name" value="Integrase-like_cat_sf"/>
</dbReference>
<name>A0A8S3QTP4_MYTED</name>
<dbReference type="InterPro" id="IPR052925">
    <property type="entry name" value="Phage_Integrase-like_Recomb"/>
</dbReference>
<dbReference type="SUPFAM" id="SSF47823">
    <property type="entry name" value="lambda integrase-like, N-terminal domain"/>
    <property type="match status" value="1"/>
</dbReference>
<dbReference type="InterPro" id="IPR010998">
    <property type="entry name" value="Integrase_recombinase_N"/>
</dbReference>
<dbReference type="GO" id="GO:0015074">
    <property type="term" value="P:DNA integration"/>
    <property type="evidence" value="ECO:0007669"/>
    <property type="project" value="InterPro"/>
</dbReference>
<dbReference type="GO" id="GO:0003677">
    <property type="term" value="F:DNA binding"/>
    <property type="evidence" value="ECO:0007669"/>
    <property type="project" value="UniProtKB-KW"/>
</dbReference>
<accession>A0A8S3QTP4</accession>
<dbReference type="Gene3D" id="1.10.150.130">
    <property type="match status" value="1"/>
</dbReference>
<dbReference type="OrthoDB" id="10066651at2759"/>
<keyword evidence="1" id="KW-0238">DNA-binding</keyword>
<comment type="caution">
    <text evidence="3">The sequence shown here is derived from an EMBL/GenBank/DDBJ whole genome shotgun (WGS) entry which is preliminary data.</text>
</comment>
<dbReference type="EMBL" id="CAJPWZ010000673">
    <property type="protein sequence ID" value="CAG2198273.1"/>
    <property type="molecule type" value="Genomic_DNA"/>
</dbReference>